<evidence type="ECO:0000313" key="10">
    <source>
        <dbReference type="EMBL" id="HFB55216.1"/>
    </source>
</evidence>
<evidence type="ECO:0000256" key="6">
    <source>
        <dbReference type="ARBA" id="ARBA00022833"/>
    </source>
</evidence>
<evidence type="ECO:0000256" key="1">
    <source>
        <dbReference type="ARBA" id="ARBA00000553"/>
    </source>
</evidence>
<dbReference type="EMBL" id="DRMN01000313">
    <property type="protein sequence ID" value="HFB55216.1"/>
    <property type="molecule type" value="Genomic_DNA"/>
</dbReference>
<proteinExistence type="inferred from homology"/>
<feature type="non-terminal residue" evidence="10">
    <location>
        <position position="135"/>
    </location>
</feature>
<comment type="catalytic activity">
    <reaction evidence="7">
        <text>adenosine + H2O + H(+) = inosine + NH4(+)</text>
        <dbReference type="Rhea" id="RHEA:24408"/>
        <dbReference type="ChEBI" id="CHEBI:15377"/>
        <dbReference type="ChEBI" id="CHEBI:15378"/>
        <dbReference type="ChEBI" id="CHEBI:16335"/>
        <dbReference type="ChEBI" id="CHEBI:17596"/>
        <dbReference type="ChEBI" id="CHEBI:28938"/>
        <dbReference type="EC" id="3.5.4.4"/>
    </reaction>
    <physiologicalReaction direction="left-to-right" evidence="7">
        <dbReference type="Rhea" id="RHEA:24409"/>
    </physiologicalReaction>
</comment>
<dbReference type="GO" id="GO:0016787">
    <property type="term" value="F:hydrolase activity"/>
    <property type="evidence" value="ECO:0007669"/>
    <property type="project" value="UniProtKB-KW"/>
</dbReference>
<comment type="catalytic activity">
    <reaction evidence="9">
        <text>S-methyl-5'-thioadenosine + phosphate = 5-(methylsulfanyl)-alpha-D-ribose 1-phosphate + adenine</text>
        <dbReference type="Rhea" id="RHEA:11852"/>
        <dbReference type="ChEBI" id="CHEBI:16708"/>
        <dbReference type="ChEBI" id="CHEBI:17509"/>
        <dbReference type="ChEBI" id="CHEBI:43474"/>
        <dbReference type="ChEBI" id="CHEBI:58533"/>
        <dbReference type="EC" id="2.4.2.28"/>
    </reaction>
    <physiologicalReaction direction="left-to-right" evidence="9">
        <dbReference type="Rhea" id="RHEA:11853"/>
    </physiologicalReaction>
</comment>
<keyword evidence="6" id="KW-0862">Zinc</keyword>
<comment type="catalytic activity">
    <reaction evidence="1">
        <text>inosine + phosphate = alpha-D-ribose 1-phosphate + hypoxanthine</text>
        <dbReference type="Rhea" id="RHEA:27646"/>
        <dbReference type="ChEBI" id="CHEBI:17368"/>
        <dbReference type="ChEBI" id="CHEBI:17596"/>
        <dbReference type="ChEBI" id="CHEBI:43474"/>
        <dbReference type="ChEBI" id="CHEBI:57720"/>
        <dbReference type="EC" id="2.4.2.1"/>
    </reaction>
    <physiologicalReaction direction="left-to-right" evidence="1">
        <dbReference type="Rhea" id="RHEA:27647"/>
    </physiologicalReaction>
</comment>
<keyword evidence="3" id="KW-0808">Transferase</keyword>
<organism evidence="10">
    <name type="scientific">Hellea balneolensis</name>
    <dbReference type="NCBI Taxonomy" id="287478"/>
    <lineage>
        <taxon>Bacteria</taxon>
        <taxon>Pseudomonadati</taxon>
        <taxon>Pseudomonadota</taxon>
        <taxon>Alphaproteobacteria</taxon>
        <taxon>Maricaulales</taxon>
        <taxon>Robiginitomaculaceae</taxon>
        <taxon>Hellea</taxon>
    </lineage>
</organism>
<dbReference type="InterPro" id="IPR038371">
    <property type="entry name" value="Cu_polyphenol_OxRdtase_sf"/>
</dbReference>
<dbReference type="AlphaFoldDB" id="A0A7C3GCK4"/>
<keyword evidence="4" id="KW-0479">Metal-binding</keyword>
<dbReference type="PANTHER" id="PTHR30616">
    <property type="entry name" value="UNCHARACTERIZED PROTEIN YFIH"/>
    <property type="match status" value="1"/>
</dbReference>
<gene>
    <name evidence="10" type="ORF">ENJ46_04755</name>
</gene>
<dbReference type="Gene3D" id="3.60.140.10">
    <property type="entry name" value="CNF1/YfiH-like putative cysteine hydrolases"/>
    <property type="match status" value="1"/>
</dbReference>
<dbReference type="PANTHER" id="PTHR30616:SF2">
    <property type="entry name" value="PURINE NUCLEOSIDE PHOSPHORYLASE LACC1"/>
    <property type="match status" value="1"/>
</dbReference>
<evidence type="ECO:0000256" key="9">
    <source>
        <dbReference type="ARBA" id="ARBA00049893"/>
    </source>
</evidence>
<comment type="similarity">
    <text evidence="2">Belongs to the purine nucleoside phosphorylase YfiH/LACC1 family.</text>
</comment>
<dbReference type="SUPFAM" id="SSF64438">
    <property type="entry name" value="CNF1/YfiH-like putative cysteine hydrolases"/>
    <property type="match status" value="1"/>
</dbReference>
<evidence type="ECO:0000256" key="5">
    <source>
        <dbReference type="ARBA" id="ARBA00022801"/>
    </source>
</evidence>
<evidence type="ECO:0000256" key="3">
    <source>
        <dbReference type="ARBA" id="ARBA00022679"/>
    </source>
</evidence>
<dbReference type="Pfam" id="PF02578">
    <property type="entry name" value="Cu-oxidase_4"/>
    <property type="match status" value="1"/>
</dbReference>
<dbReference type="GO" id="GO:0005507">
    <property type="term" value="F:copper ion binding"/>
    <property type="evidence" value="ECO:0007669"/>
    <property type="project" value="TreeGrafter"/>
</dbReference>
<reference evidence="10" key="1">
    <citation type="journal article" date="2020" name="mSystems">
        <title>Genome- and Community-Level Interaction Insights into Carbon Utilization and Element Cycling Functions of Hydrothermarchaeota in Hydrothermal Sediment.</title>
        <authorList>
            <person name="Zhou Z."/>
            <person name="Liu Y."/>
            <person name="Xu W."/>
            <person name="Pan J."/>
            <person name="Luo Z.H."/>
            <person name="Li M."/>
        </authorList>
    </citation>
    <scope>NUCLEOTIDE SEQUENCE [LARGE SCALE GENOMIC DNA]</scope>
    <source>
        <strain evidence="10">HyVt-489</strain>
    </source>
</reference>
<protein>
    <submittedName>
        <fullName evidence="10">Polyphenol oxidase</fullName>
    </submittedName>
</protein>
<comment type="caution">
    <text evidence="10">The sequence shown here is derived from an EMBL/GenBank/DDBJ whole genome shotgun (WGS) entry which is preliminary data.</text>
</comment>
<dbReference type="CDD" id="cd16833">
    <property type="entry name" value="YfiH"/>
    <property type="match status" value="1"/>
</dbReference>
<sequence length="135" mass="14182">MIIKKSPLLDDISSIRHGFFTNHGGVSEGIYTSLNAGFGSCDPQTNVSQNRKRIAQALGAPSENLLSLHQIHSTKVITITSASSLWEPHDRPKADGIVTNIKGLAISALAADCAPVLFTDPIAGVIGAAHAGWRG</sequence>
<evidence type="ECO:0000256" key="7">
    <source>
        <dbReference type="ARBA" id="ARBA00047989"/>
    </source>
</evidence>
<dbReference type="InterPro" id="IPR003730">
    <property type="entry name" value="Cu_polyphenol_OxRdtase"/>
</dbReference>
<evidence type="ECO:0000256" key="8">
    <source>
        <dbReference type="ARBA" id="ARBA00048968"/>
    </source>
</evidence>
<dbReference type="InterPro" id="IPR011324">
    <property type="entry name" value="Cytotoxic_necrot_fac-like_cat"/>
</dbReference>
<name>A0A7C3GCK4_9PROT</name>
<dbReference type="GO" id="GO:0017061">
    <property type="term" value="F:S-methyl-5-thioadenosine phosphorylase activity"/>
    <property type="evidence" value="ECO:0007669"/>
    <property type="project" value="UniProtKB-EC"/>
</dbReference>
<evidence type="ECO:0000256" key="2">
    <source>
        <dbReference type="ARBA" id="ARBA00007353"/>
    </source>
</evidence>
<comment type="catalytic activity">
    <reaction evidence="8">
        <text>adenosine + phosphate = alpha-D-ribose 1-phosphate + adenine</text>
        <dbReference type="Rhea" id="RHEA:27642"/>
        <dbReference type="ChEBI" id="CHEBI:16335"/>
        <dbReference type="ChEBI" id="CHEBI:16708"/>
        <dbReference type="ChEBI" id="CHEBI:43474"/>
        <dbReference type="ChEBI" id="CHEBI:57720"/>
        <dbReference type="EC" id="2.4.2.1"/>
    </reaction>
    <physiologicalReaction direction="left-to-right" evidence="8">
        <dbReference type="Rhea" id="RHEA:27643"/>
    </physiologicalReaction>
</comment>
<accession>A0A7C3GCK4</accession>
<keyword evidence="5" id="KW-0378">Hydrolase</keyword>
<evidence type="ECO:0000256" key="4">
    <source>
        <dbReference type="ARBA" id="ARBA00022723"/>
    </source>
</evidence>
<dbReference type="Proteomes" id="UP000886042">
    <property type="component" value="Unassembled WGS sequence"/>
</dbReference>